<name>A0A2W1JPV6_9CYAN</name>
<organism evidence="1 2">
    <name type="scientific">Acaryochloris thomasi RCC1774</name>
    <dbReference type="NCBI Taxonomy" id="1764569"/>
    <lineage>
        <taxon>Bacteria</taxon>
        <taxon>Bacillati</taxon>
        <taxon>Cyanobacteriota</taxon>
        <taxon>Cyanophyceae</taxon>
        <taxon>Acaryochloridales</taxon>
        <taxon>Acaryochloridaceae</taxon>
        <taxon>Acaryochloris</taxon>
        <taxon>Acaryochloris thomasi</taxon>
    </lineage>
</organism>
<dbReference type="Pfam" id="PF08865">
    <property type="entry name" value="DUF1830"/>
    <property type="match status" value="1"/>
</dbReference>
<reference evidence="1 2" key="1">
    <citation type="journal article" date="2018" name="Sci. Rep.">
        <title>A novel species of the marine cyanobacterium Acaryochloris with a unique pigment content and lifestyle.</title>
        <authorList>
            <person name="Partensky F."/>
            <person name="Six C."/>
            <person name="Ratin M."/>
            <person name="Garczarek L."/>
            <person name="Vaulot D."/>
            <person name="Probert I."/>
            <person name="Calteau A."/>
            <person name="Gourvil P."/>
            <person name="Marie D."/>
            <person name="Grebert T."/>
            <person name="Bouchier C."/>
            <person name="Le Panse S."/>
            <person name="Gachenot M."/>
            <person name="Rodriguez F."/>
            <person name="Garrido J.L."/>
        </authorList>
    </citation>
    <scope>NUCLEOTIDE SEQUENCE [LARGE SCALE GENOMIC DNA]</scope>
    <source>
        <strain evidence="1 2">RCC1774</strain>
    </source>
</reference>
<comment type="caution">
    <text evidence="1">The sequence shown here is derived from an EMBL/GenBank/DDBJ whole genome shotgun (WGS) entry which is preliminary data.</text>
</comment>
<sequence>MISLLTSKTASYSGGMKQATKTVCRYINHTRQFQIVRIANVSDTFFERTVLPGHQVVFEADFDAELEVHTYEIATAILTARISCDRLASI</sequence>
<evidence type="ECO:0000313" key="1">
    <source>
        <dbReference type="EMBL" id="PZD70927.1"/>
    </source>
</evidence>
<dbReference type="AlphaFoldDB" id="A0A2W1JPV6"/>
<accession>A0A2W1JPV6</accession>
<keyword evidence="2" id="KW-1185">Reference proteome</keyword>
<proteinExistence type="predicted"/>
<evidence type="ECO:0000313" key="2">
    <source>
        <dbReference type="Proteomes" id="UP000248857"/>
    </source>
</evidence>
<dbReference type="Proteomes" id="UP000248857">
    <property type="component" value="Unassembled WGS sequence"/>
</dbReference>
<protein>
    <submittedName>
        <fullName evidence="1">Uncharacterized protein</fullName>
    </submittedName>
</protein>
<gene>
    <name evidence="1" type="ORF">C1752_08702</name>
</gene>
<dbReference type="EMBL" id="PQWO01000025">
    <property type="protein sequence ID" value="PZD70927.1"/>
    <property type="molecule type" value="Genomic_DNA"/>
</dbReference>
<dbReference type="InterPro" id="IPR014964">
    <property type="entry name" value="DUF1830"/>
</dbReference>